<dbReference type="AlphaFoldDB" id="A0A401PXI9"/>
<dbReference type="Gene3D" id="3.20.20.10">
    <property type="entry name" value="Alanine racemase"/>
    <property type="match status" value="1"/>
</dbReference>
<dbReference type="PANTHER" id="PTHR10146:SF14">
    <property type="entry name" value="PYRIDOXAL PHOSPHATE HOMEOSTASIS PROTEIN"/>
    <property type="match status" value="1"/>
</dbReference>
<accession>A0A401PXI9</accession>
<dbReference type="SUPFAM" id="SSF51419">
    <property type="entry name" value="PLP-binding barrel"/>
    <property type="match status" value="1"/>
</dbReference>
<keyword evidence="1" id="KW-0663">Pyridoxal phosphate</keyword>
<sequence>MAVDVGRSLRSVSEKIRGAAARRPAALPDISPRLVAVGKTKPPALLIEAYRHGQRHFGENYVQELVEKASDSQVLSTCPDIKWHFIGHLQKNNVNKLMVAPNLFMIETIDSIKLADKVDLSWQKKKTSQKLKVMVQVNTSEEDSKYRVTVSDQACNLPGERERCVCVCPFFLRLPTGSQRFVSVCL</sequence>
<reference evidence="2 3" key="1">
    <citation type="journal article" date="2018" name="Nat. Ecol. Evol.">
        <title>Shark genomes provide insights into elasmobranch evolution and the origin of vertebrates.</title>
        <authorList>
            <person name="Hara Y"/>
            <person name="Yamaguchi K"/>
            <person name="Onimaru K"/>
            <person name="Kadota M"/>
            <person name="Koyanagi M"/>
            <person name="Keeley SD"/>
            <person name="Tatsumi K"/>
            <person name="Tanaka K"/>
            <person name="Motone F"/>
            <person name="Kageyama Y"/>
            <person name="Nozu R"/>
            <person name="Adachi N"/>
            <person name="Nishimura O"/>
            <person name="Nakagawa R"/>
            <person name="Tanegashima C"/>
            <person name="Kiyatake I"/>
            <person name="Matsumoto R"/>
            <person name="Murakumo K"/>
            <person name="Nishida K"/>
            <person name="Terakita A"/>
            <person name="Kuratani S"/>
            <person name="Sato K"/>
            <person name="Hyodo S Kuraku.S."/>
        </authorList>
    </citation>
    <scope>NUCLEOTIDE SEQUENCE [LARGE SCALE GENOMIC DNA]</scope>
</reference>
<dbReference type="EMBL" id="BFAA01012987">
    <property type="protein sequence ID" value="GCB77864.1"/>
    <property type="molecule type" value="Genomic_DNA"/>
</dbReference>
<protein>
    <recommendedName>
        <fullName evidence="4">Alanine racemase N-terminal domain-containing protein</fullName>
    </recommendedName>
</protein>
<dbReference type="OrthoDB" id="10264196at2759"/>
<dbReference type="PROSITE" id="PS01211">
    <property type="entry name" value="UPF0001"/>
    <property type="match status" value="1"/>
</dbReference>
<keyword evidence="3" id="KW-1185">Reference proteome</keyword>
<evidence type="ECO:0000313" key="3">
    <source>
        <dbReference type="Proteomes" id="UP000288216"/>
    </source>
</evidence>
<gene>
    <name evidence="2" type="ORF">scyTo_0018526</name>
</gene>
<dbReference type="OMA" id="SLMICAF"/>
<organism evidence="2 3">
    <name type="scientific">Scyliorhinus torazame</name>
    <name type="common">Cloudy catshark</name>
    <name type="synonym">Catulus torazame</name>
    <dbReference type="NCBI Taxonomy" id="75743"/>
    <lineage>
        <taxon>Eukaryota</taxon>
        <taxon>Metazoa</taxon>
        <taxon>Chordata</taxon>
        <taxon>Craniata</taxon>
        <taxon>Vertebrata</taxon>
        <taxon>Chondrichthyes</taxon>
        <taxon>Elasmobranchii</taxon>
        <taxon>Galeomorphii</taxon>
        <taxon>Galeoidea</taxon>
        <taxon>Carcharhiniformes</taxon>
        <taxon>Scyliorhinidae</taxon>
        <taxon>Scyliorhinus</taxon>
    </lineage>
</organism>
<dbReference type="STRING" id="75743.A0A401PXI9"/>
<dbReference type="InterPro" id="IPR011078">
    <property type="entry name" value="PyrdxlP_homeostasis"/>
</dbReference>
<evidence type="ECO:0008006" key="4">
    <source>
        <dbReference type="Google" id="ProtNLM"/>
    </source>
</evidence>
<dbReference type="Proteomes" id="UP000288216">
    <property type="component" value="Unassembled WGS sequence"/>
</dbReference>
<proteinExistence type="predicted"/>
<dbReference type="NCBIfam" id="TIGR00044">
    <property type="entry name" value="YggS family pyridoxal phosphate-dependent enzyme"/>
    <property type="match status" value="1"/>
</dbReference>
<evidence type="ECO:0000313" key="2">
    <source>
        <dbReference type="EMBL" id="GCB77864.1"/>
    </source>
</evidence>
<evidence type="ECO:0000256" key="1">
    <source>
        <dbReference type="ARBA" id="ARBA00022898"/>
    </source>
</evidence>
<dbReference type="InterPro" id="IPR029066">
    <property type="entry name" value="PLP-binding_barrel"/>
</dbReference>
<dbReference type="GO" id="GO:0030170">
    <property type="term" value="F:pyridoxal phosphate binding"/>
    <property type="evidence" value="ECO:0007669"/>
    <property type="project" value="InterPro"/>
</dbReference>
<dbReference type="PANTHER" id="PTHR10146">
    <property type="entry name" value="PROLINE SYNTHETASE CO-TRANSCRIBED BACTERIAL HOMOLOG PROTEIN"/>
    <property type="match status" value="1"/>
</dbReference>
<name>A0A401PXI9_SCYTO</name>
<comment type="caution">
    <text evidence="2">The sequence shown here is derived from an EMBL/GenBank/DDBJ whole genome shotgun (WGS) entry which is preliminary data.</text>
</comment>